<dbReference type="Pfam" id="PF03466">
    <property type="entry name" value="LysR_substrate"/>
    <property type="match status" value="1"/>
</dbReference>
<dbReference type="InterPro" id="IPR058163">
    <property type="entry name" value="LysR-type_TF_proteobact-type"/>
</dbReference>
<dbReference type="Gene3D" id="1.10.10.10">
    <property type="entry name" value="Winged helix-like DNA-binding domain superfamily/Winged helix DNA-binding domain"/>
    <property type="match status" value="1"/>
</dbReference>
<keyword evidence="2" id="KW-0805">Transcription regulation</keyword>
<feature type="domain" description="HTH lysR-type" evidence="5">
    <location>
        <begin position="9"/>
        <end position="61"/>
    </location>
</feature>
<protein>
    <submittedName>
        <fullName evidence="6">LysR family transcriptional regulator</fullName>
    </submittedName>
</protein>
<dbReference type="Gene3D" id="3.40.190.290">
    <property type="match status" value="1"/>
</dbReference>
<dbReference type="SUPFAM" id="SSF46785">
    <property type="entry name" value="Winged helix' DNA-binding domain"/>
    <property type="match status" value="1"/>
</dbReference>
<dbReference type="InterPro" id="IPR036390">
    <property type="entry name" value="WH_DNA-bd_sf"/>
</dbReference>
<evidence type="ECO:0000256" key="2">
    <source>
        <dbReference type="ARBA" id="ARBA00023015"/>
    </source>
</evidence>
<keyword evidence="7" id="KW-1185">Reference proteome</keyword>
<dbReference type="CDD" id="cd08422">
    <property type="entry name" value="PBP2_CrgA_like"/>
    <property type="match status" value="1"/>
</dbReference>
<evidence type="ECO:0000313" key="6">
    <source>
        <dbReference type="EMBL" id="MDY8108711.1"/>
    </source>
</evidence>
<keyword evidence="3" id="KW-0238">DNA-binding</keyword>
<dbReference type="RefSeq" id="WP_322186184.1">
    <property type="nucleotide sequence ID" value="NZ_JAXLPB010000002.1"/>
</dbReference>
<gene>
    <name evidence="6" type="ORF">U0C82_06060</name>
</gene>
<accession>A0ABU5I3F8</accession>
<dbReference type="PANTHER" id="PTHR30537:SF5">
    <property type="entry name" value="HTH-TYPE TRANSCRIPTIONAL ACTIVATOR TTDR-RELATED"/>
    <property type="match status" value="1"/>
</dbReference>
<dbReference type="Proteomes" id="UP001294412">
    <property type="component" value="Unassembled WGS sequence"/>
</dbReference>
<evidence type="ECO:0000256" key="1">
    <source>
        <dbReference type="ARBA" id="ARBA00009437"/>
    </source>
</evidence>
<dbReference type="InterPro" id="IPR005119">
    <property type="entry name" value="LysR_subst-bd"/>
</dbReference>
<comment type="caution">
    <text evidence="6">The sequence shown here is derived from an EMBL/GenBank/DDBJ whole genome shotgun (WGS) entry which is preliminary data.</text>
</comment>
<dbReference type="PRINTS" id="PR00039">
    <property type="entry name" value="HTHLYSR"/>
</dbReference>
<dbReference type="PROSITE" id="PS50931">
    <property type="entry name" value="HTH_LYSR"/>
    <property type="match status" value="1"/>
</dbReference>
<dbReference type="EMBL" id="JAXLPB010000002">
    <property type="protein sequence ID" value="MDY8108711.1"/>
    <property type="molecule type" value="Genomic_DNA"/>
</dbReference>
<dbReference type="InterPro" id="IPR000847">
    <property type="entry name" value="LysR_HTH_N"/>
</dbReference>
<evidence type="ECO:0000313" key="7">
    <source>
        <dbReference type="Proteomes" id="UP001294412"/>
    </source>
</evidence>
<keyword evidence="4" id="KW-0804">Transcription</keyword>
<dbReference type="SUPFAM" id="SSF53850">
    <property type="entry name" value="Periplasmic binding protein-like II"/>
    <property type="match status" value="1"/>
</dbReference>
<name>A0ABU5I3F8_9HYPH</name>
<comment type="similarity">
    <text evidence="1">Belongs to the LysR transcriptional regulatory family.</text>
</comment>
<proteinExistence type="inferred from homology"/>
<evidence type="ECO:0000259" key="5">
    <source>
        <dbReference type="PROSITE" id="PS50931"/>
    </source>
</evidence>
<dbReference type="InterPro" id="IPR036388">
    <property type="entry name" value="WH-like_DNA-bd_sf"/>
</dbReference>
<dbReference type="PANTHER" id="PTHR30537">
    <property type="entry name" value="HTH-TYPE TRANSCRIPTIONAL REGULATOR"/>
    <property type="match status" value="1"/>
</dbReference>
<sequence>MKDDRLLEMRVFRSVLETGGFTNAAYALGVSQSFVSQTVRTLERRLGATLLHRSTRGHRLTAEGERFLEAAIAAISAVDKADAEVTCEGMMLAGELRVSAPLAFGLDQIIPLIPEFSASYPDLRLSLTLQDETSDLIGDVIDVAVRMGHLEDSTLISRTLCGLQRIVIASPDYVERNGEPQVPDDLGTFDCLLWQGRHAHLNRWPFEVEGKRQFVTVGGRIRSSNGLTLFELCKDGVGIMRAAEHLARPAIAEGTLVELLADHRADDETAFHIVYLPERQLLPRIRVFVDFMIEKFSSPSWDFSRYSRQR</sequence>
<evidence type="ECO:0000256" key="4">
    <source>
        <dbReference type="ARBA" id="ARBA00023163"/>
    </source>
</evidence>
<evidence type="ECO:0000256" key="3">
    <source>
        <dbReference type="ARBA" id="ARBA00023125"/>
    </source>
</evidence>
<dbReference type="Pfam" id="PF00126">
    <property type="entry name" value="HTH_1"/>
    <property type="match status" value="1"/>
</dbReference>
<organism evidence="6 7">
    <name type="scientific">Fulvimarina uroteuthidis</name>
    <dbReference type="NCBI Taxonomy" id="3098149"/>
    <lineage>
        <taxon>Bacteria</taxon>
        <taxon>Pseudomonadati</taxon>
        <taxon>Pseudomonadota</taxon>
        <taxon>Alphaproteobacteria</taxon>
        <taxon>Hyphomicrobiales</taxon>
        <taxon>Aurantimonadaceae</taxon>
        <taxon>Fulvimarina</taxon>
    </lineage>
</organism>
<reference evidence="6 7" key="1">
    <citation type="submission" date="2023-12" db="EMBL/GenBank/DDBJ databases">
        <title>Description of Novel Strain Fulvimarina sp. 2208YS6-2-32 isolated from Uroteuthis (Photololigo) edulis.</title>
        <authorList>
            <person name="Park J.-S."/>
        </authorList>
    </citation>
    <scope>NUCLEOTIDE SEQUENCE [LARGE SCALE GENOMIC DNA]</scope>
    <source>
        <strain evidence="6 7">2208YS6-2-32</strain>
    </source>
</reference>